<dbReference type="Pfam" id="PF00041">
    <property type="entry name" value="fn3"/>
    <property type="match status" value="1"/>
</dbReference>
<evidence type="ECO:0000256" key="5">
    <source>
        <dbReference type="SAM" id="SignalP"/>
    </source>
</evidence>
<dbReference type="InterPro" id="IPR013783">
    <property type="entry name" value="Ig-like_fold"/>
</dbReference>
<accession>A0ABM9CAE8</accession>
<evidence type="ECO:0000313" key="7">
    <source>
        <dbReference type="EMBL" id="CAH1208864.1"/>
    </source>
</evidence>
<dbReference type="EMBL" id="CAKMMF010000015">
    <property type="protein sequence ID" value="CAH1208864.1"/>
    <property type="molecule type" value="Genomic_DNA"/>
</dbReference>
<sequence>MIRNGLLSLVMFALVFTSFAAVGNAPVLASEDKEVKEYKSTKHLDAEEIIVKFKPGVNLPYEDGAERELAAKKDNALNDVLSEFPDLKLNRLFHIFDKQSKVKEDQAKAVFHNYYTIPVPKGADIEKLLEKLNNSKLVEEAYPKTEVQTPTLASNSTPVQPSDDPAYIFQGYANAAAQGINAPYAWQYEGGDGKGISYVDMEMGWALNHEDLAAHSIPLLSGSTNVSSSANHGTAVLGVISGVDNALGNIGLASKAQPMVSSWIRTATGGGTNIAEAIIVGADALDAGDVILLEVQVSGNAPSWLPVETWAAEFDAIRYAIGRGITVVEAAGNGAVNLDTYQSYSGKYVLNKTSPDFKESGAIMVGAASDTVPHTRMSFSNYGTRVDAYGWGTGVYTLAATDIYSTTGYQSSFNGTSSASPIVTAAAISLQGIAKAEFGVTYSPTQLREILRDPILNTPSSSPSTDKIGNLPNLKNIIDNLPVPFVDTIAPSQPGNFTSPSQTASSINLVWDISTDNVAVDHYEIWRNSVLIASTPNNFYADMGLSPSTTYNYTVKAVDAANNKSLPSSLVATTSSSYTATIYYKKGFSTPYIHYRPAGGAWTTAPGVAMPSSELAGYNKITVNIGSATSLEAVFNNGSGTWDNNGGSNYIFGTGISTFTAGTITSGPPMTATVTIYYKHGFSTPYIHWRPEGGTWTTAPGDAMTISEVPGYSKITLAVGSAARAEVCFNNGSGTWDSNGGSNYFFNTGTSTFDSGTITSGTP</sequence>
<evidence type="ECO:0000256" key="3">
    <source>
        <dbReference type="ARBA" id="ARBA00022825"/>
    </source>
</evidence>
<dbReference type="SUPFAM" id="SSF52743">
    <property type="entry name" value="Subtilisin-like"/>
    <property type="match status" value="1"/>
</dbReference>
<dbReference type="InterPro" id="IPR015500">
    <property type="entry name" value="Peptidase_S8_subtilisin-rel"/>
</dbReference>
<dbReference type="InterPro" id="IPR034073">
    <property type="entry name" value="Subtilisin_DY-like_dom"/>
</dbReference>
<evidence type="ECO:0000256" key="2">
    <source>
        <dbReference type="ARBA" id="ARBA00022801"/>
    </source>
</evidence>
<feature type="domain" description="Fibronectin type-III" evidence="6">
    <location>
        <begin position="493"/>
        <end position="578"/>
    </location>
</feature>
<dbReference type="PROSITE" id="PS50853">
    <property type="entry name" value="FN3"/>
    <property type="match status" value="1"/>
</dbReference>
<dbReference type="Gene3D" id="2.60.40.10">
    <property type="entry name" value="Immunoglobulins"/>
    <property type="match status" value="3"/>
</dbReference>
<dbReference type="PRINTS" id="PR00723">
    <property type="entry name" value="SUBTILISIN"/>
</dbReference>
<dbReference type="InterPro" id="IPR036852">
    <property type="entry name" value="Peptidase_S8/S53_dom_sf"/>
</dbReference>
<dbReference type="InterPro" id="IPR036116">
    <property type="entry name" value="FN3_sf"/>
</dbReference>
<dbReference type="InterPro" id="IPR003961">
    <property type="entry name" value="FN3_dom"/>
</dbReference>
<evidence type="ECO:0000313" key="8">
    <source>
        <dbReference type="Proteomes" id="UP000838686"/>
    </source>
</evidence>
<dbReference type="RefSeq" id="WP_236343286.1">
    <property type="nucleotide sequence ID" value="NZ_CAKMMF010000015.1"/>
</dbReference>
<dbReference type="SMART" id="SM00060">
    <property type="entry name" value="FN3"/>
    <property type="match status" value="1"/>
</dbReference>
<dbReference type="Proteomes" id="UP000838686">
    <property type="component" value="Unassembled WGS sequence"/>
</dbReference>
<dbReference type="PROSITE" id="PS51892">
    <property type="entry name" value="SUBTILASE"/>
    <property type="match status" value="1"/>
</dbReference>
<dbReference type="SUPFAM" id="SSF49265">
    <property type="entry name" value="Fibronectin type III"/>
    <property type="match status" value="1"/>
</dbReference>
<dbReference type="InterPro" id="IPR023828">
    <property type="entry name" value="Peptidase_S8_Ser-AS"/>
</dbReference>
<keyword evidence="3" id="KW-0720">Serine protease</keyword>
<organism evidence="7 8">
    <name type="scientific">Paenibacillus plantiphilus</name>
    <dbReference type="NCBI Taxonomy" id="2905650"/>
    <lineage>
        <taxon>Bacteria</taxon>
        <taxon>Bacillati</taxon>
        <taxon>Bacillota</taxon>
        <taxon>Bacilli</taxon>
        <taxon>Bacillales</taxon>
        <taxon>Paenibacillaceae</taxon>
        <taxon>Paenibacillus</taxon>
    </lineage>
</organism>
<dbReference type="PROSITE" id="PS00138">
    <property type="entry name" value="SUBTILASE_SER"/>
    <property type="match status" value="1"/>
</dbReference>
<keyword evidence="1" id="KW-0645">Protease</keyword>
<proteinExistence type="inferred from homology"/>
<dbReference type="SMART" id="SM01066">
    <property type="entry name" value="CBM_25"/>
    <property type="match status" value="2"/>
</dbReference>
<dbReference type="Gene3D" id="3.40.50.200">
    <property type="entry name" value="Peptidase S8/S53 domain"/>
    <property type="match status" value="1"/>
</dbReference>
<feature type="signal peptide" evidence="5">
    <location>
        <begin position="1"/>
        <end position="20"/>
    </location>
</feature>
<evidence type="ECO:0000256" key="1">
    <source>
        <dbReference type="ARBA" id="ARBA00022670"/>
    </source>
</evidence>
<reference evidence="7" key="1">
    <citation type="submission" date="2022-01" db="EMBL/GenBank/DDBJ databases">
        <authorList>
            <person name="Criscuolo A."/>
        </authorList>
    </citation>
    <scope>NUCLEOTIDE SEQUENCE</scope>
    <source>
        <strain evidence="7">CIP111893</strain>
    </source>
</reference>
<comment type="caution">
    <text evidence="7">The sequence shown here is derived from an EMBL/GenBank/DDBJ whole genome shotgun (WGS) entry which is preliminary data.</text>
</comment>
<evidence type="ECO:0000259" key="6">
    <source>
        <dbReference type="PROSITE" id="PS50853"/>
    </source>
</evidence>
<dbReference type="InterPro" id="IPR005085">
    <property type="entry name" value="CBM25"/>
</dbReference>
<keyword evidence="2" id="KW-0378">Hydrolase</keyword>
<comment type="similarity">
    <text evidence="4">Belongs to the peptidase S8 family.</text>
</comment>
<feature type="chain" id="PRO_5045743856" description="Fibronectin type-III domain-containing protein" evidence="5">
    <location>
        <begin position="21"/>
        <end position="763"/>
    </location>
</feature>
<comment type="caution">
    <text evidence="4">Lacks conserved residue(s) required for the propagation of feature annotation.</text>
</comment>
<dbReference type="CDD" id="cd04843">
    <property type="entry name" value="Peptidases_S8_11"/>
    <property type="match status" value="1"/>
</dbReference>
<protein>
    <recommendedName>
        <fullName evidence="6">Fibronectin type-III domain-containing protein</fullName>
    </recommendedName>
</protein>
<evidence type="ECO:0000256" key="4">
    <source>
        <dbReference type="PROSITE-ProRule" id="PRU01240"/>
    </source>
</evidence>
<keyword evidence="8" id="KW-1185">Reference proteome</keyword>
<dbReference type="Pfam" id="PF03423">
    <property type="entry name" value="CBM_25"/>
    <property type="match status" value="2"/>
</dbReference>
<dbReference type="CDD" id="cd00063">
    <property type="entry name" value="FN3"/>
    <property type="match status" value="1"/>
</dbReference>
<keyword evidence="5" id="KW-0732">Signal</keyword>
<name>A0ABM9CAE8_9BACL</name>
<gene>
    <name evidence="7" type="ORF">PAECIP111893_02921</name>
</gene>